<protein>
    <recommendedName>
        <fullName evidence="3">DUF4625 domain-containing protein</fullName>
    </recommendedName>
</protein>
<dbReference type="RefSeq" id="WP_190995730.1">
    <property type="nucleotide sequence ID" value="NZ_JACOIK010000016.1"/>
</dbReference>
<evidence type="ECO:0000313" key="2">
    <source>
        <dbReference type="Proteomes" id="UP000602759"/>
    </source>
</evidence>
<dbReference type="Proteomes" id="UP000602759">
    <property type="component" value="Unassembled WGS sequence"/>
</dbReference>
<dbReference type="EMBL" id="JACOIK010000016">
    <property type="protein sequence ID" value="MBD1434867.1"/>
    <property type="molecule type" value="Genomic_DNA"/>
</dbReference>
<keyword evidence="2" id="KW-1185">Reference proteome</keyword>
<accession>A0ABR7YUD8</accession>
<evidence type="ECO:0008006" key="3">
    <source>
        <dbReference type="Google" id="ProtNLM"/>
    </source>
</evidence>
<organism evidence="1 2">
    <name type="scientific">Sphingobacterium micropteri</name>
    <dbReference type="NCBI Taxonomy" id="2763501"/>
    <lineage>
        <taxon>Bacteria</taxon>
        <taxon>Pseudomonadati</taxon>
        <taxon>Bacteroidota</taxon>
        <taxon>Sphingobacteriia</taxon>
        <taxon>Sphingobacteriales</taxon>
        <taxon>Sphingobacteriaceae</taxon>
        <taxon>Sphingobacterium</taxon>
    </lineage>
</organism>
<comment type="caution">
    <text evidence="1">The sequence shown here is derived from an EMBL/GenBank/DDBJ whole genome shotgun (WGS) entry which is preliminary data.</text>
</comment>
<reference evidence="1 2" key="1">
    <citation type="submission" date="2020-08" db="EMBL/GenBank/DDBJ databases">
        <title>Sphingobacterium sp. DN00404 isolated from aquaculture water.</title>
        <authorList>
            <person name="Zhang M."/>
        </authorList>
    </citation>
    <scope>NUCLEOTIDE SEQUENCE [LARGE SCALE GENOMIC DNA]</scope>
    <source>
        <strain evidence="1 2">DN00404</strain>
    </source>
</reference>
<evidence type="ECO:0000313" key="1">
    <source>
        <dbReference type="EMBL" id="MBD1434867.1"/>
    </source>
</evidence>
<dbReference type="PROSITE" id="PS51257">
    <property type="entry name" value="PROKAR_LIPOPROTEIN"/>
    <property type="match status" value="1"/>
</dbReference>
<proteinExistence type="predicted"/>
<gene>
    <name evidence="1" type="ORF">H8B06_18740</name>
</gene>
<name>A0ABR7YUD8_9SPHI</name>
<sequence>MNSLKTKILIMQQIKYLYFVLCLAIILFTGCDKGSDNTDGELSIDRLESISLKSGGEETSIQLAHSNWIITSIVDKSNNERIKGVVSSLDDQIIAEDKFLSLNGLGKLGAKFDNKGFLITREIPTRLKIKVEENKSGKDFVFAIVIETDNVPTEFVFEQKPQ</sequence>